<protein>
    <submittedName>
        <fullName evidence="7">Acyl-CoA-binding domain-containing protein 5-like isoform X1</fullName>
    </submittedName>
</protein>
<dbReference type="Gene3D" id="1.20.80.10">
    <property type="match status" value="1"/>
</dbReference>
<dbReference type="PANTHER" id="PTHR23310:SF77">
    <property type="entry name" value="LD25952P"/>
    <property type="match status" value="1"/>
</dbReference>
<dbReference type="PANTHER" id="PTHR23310">
    <property type="entry name" value="ACYL-COA-BINDING PROTEIN, ACBP"/>
    <property type="match status" value="1"/>
</dbReference>
<dbReference type="PROSITE" id="PS51228">
    <property type="entry name" value="ACB_2"/>
    <property type="match status" value="1"/>
</dbReference>
<organism evidence="6 7">
    <name type="scientific">Limulus polyphemus</name>
    <name type="common">Atlantic horseshoe crab</name>
    <dbReference type="NCBI Taxonomy" id="6850"/>
    <lineage>
        <taxon>Eukaryota</taxon>
        <taxon>Metazoa</taxon>
        <taxon>Ecdysozoa</taxon>
        <taxon>Arthropoda</taxon>
        <taxon>Chelicerata</taxon>
        <taxon>Merostomata</taxon>
        <taxon>Xiphosura</taxon>
        <taxon>Limulidae</taxon>
        <taxon>Limulus</taxon>
    </lineage>
</organism>
<sequence length="437" mass="48508">MTTEDKFRAAVKVVRGLPKTGPFQPSNELKLKFYSYFKQATEGPCSQPRPSFWDVINKTKWDAWHALGEMPREEAMENYVGELKKIIETMSYSDSVAEFMDVLGPMYESVPLEKSNSLPHLNGDKDSENDQELSSSSASPVRNTPNLLKQIQGKKASCHDADASPENPLYEQGIDGPTNVNGLSESSGSDSEVDEFSDTYDQIQEDDDDELRVLAKKQVNGDSGVDIQSESIVMVDNDNQTWSVYSERATTKNTDLQKSGDSGEFQLQDVAGLEASKRNGQNEELIVKTRGGGDLTSGKRIPNPLQVNPSGQASSRRHTRAEAATGSRGCQHLHMSGASGSGGQDGAGRSRPREVASDTTEQLAFAILRLQQKLDEVINRLDTLETLLNQQEKHNKNTEMSTWWPFGKLPMHTVLIIALWPLLAQWLLVVIQKRRHK</sequence>
<keyword evidence="4" id="KW-0472">Membrane</keyword>
<dbReference type="InterPro" id="IPR022408">
    <property type="entry name" value="Acyl-CoA-binding_prot_CS"/>
</dbReference>
<dbReference type="Proteomes" id="UP000694941">
    <property type="component" value="Unplaced"/>
</dbReference>
<keyword evidence="4" id="KW-0812">Transmembrane</keyword>
<feature type="compositionally biased region" description="Polar residues" evidence="3">
    <location>
        <begin position="132"/>
        <end position="149"/>
    </location>
</feature>
<dbReference type="Pfam" id="PF00887">
    <property type="entry name" value="ACBP"/>
    <property type="match status" value="1"/>
</dbReference>
<dbReference type="PRINTS" id="PR00689">
    <property type="entry name" value="ACOABINDINGP"/>
</dbReference>
<feature type="domain" description="ACB" evidence="5">
    <location>
        <begin position="3"/>
        <end position="92"/>
    </location>
</feature>
<evidence type="ECO:0000256" key="2">
    <source>
        <dbReference type="SAM" id="Coils"/>
    </source>
</evidence>
<feature type="transmembrane region" description="Helical" evidence="4">
    <location>
        <begin position="409"/>
        <end position="431"/>
    </location>
</feature>
<keyword evidence="6" id="KW-1185">Reference proteome</keyword>
<gene>
    <name evidence="7" type="primary">LOC106461413</name>
</gene>
<dbReference type="RefSeq" id="XP_022244077.1">
    <property type="nucleotide sequence ID" value="XM_022388369.1"/>
</dbReference>
<feature type="region of interest" description="Disordered" evidence="3">
    <location>
        <begin position="273"/>
        <end position="356"/>
    </location>
</feature>
<feature type="coiled-coil region" evidence="2">
    <location>
        <begin position="367"/>
        <end position="401"/>
    </location>
</feature>
<accession>A0ABM1SKC1</accession>
<evidence type="ECO:0000256" key="3">
    <source>
        <dbReference type="SAM" id="MobiDB-lite"/>
    </source>
</evidence>
<evidence type="ECO:0000313" key="6">
    <source>
        <dbReference type="Proteomes" id="UP000694941"/>
    </source>
</evidence>
<keyword evidence="4" id="KW-1133">Transmembrane helix</keyword>
<keyword evidence="1" id="KW-0446">Lipid-binding</keyword>
<feature type="region of interest" description="Disordered" evidence="3">
    <location>
        <begin position="114"/>
        <end position="196"/>
    </location>
</feature>
<proteinExistence type="predicted"/>
<name>A0ABM1SKC1_LIMPO</name>
<dbReference type="InterPro" id="IPR014352">
    <property type="entry name" value="FERM/acyl-CoA-bd_prot_sf"/>
</dbReference>
<feature type="compositionally biased region" description="Polar residues" evidence="3">
    <location>
        <begin position="305"/>
        <end position="314"/>
    </location>
</feature>
<evidence type="ECO:0000259" key="5">
    <source>
        <dbReference type="PROSITE" id="PS51228"/>
    </source>
</evidence>
<dbReference type="InterPro" id="IPR035984">
    <property type="entry name" value="Acyl-CoA-binding_sf"/>
</dbReference>
<evidence type="ECO:0000256" key="1">
    <source>
        <dbReference type="ARBA" id="ARBA00023121"/>
    </source>
</evidence>
<evidence type="ECO:0000313" key="7">
    <source>
        <dbReference type="RefSeq" id="XP_022244077.1"/>
    </source>
</evidence>
<dbReference type="PROSITE" id="PS00880">
    <property type="entry name" value="ACB_1"/>
    <property type="match status" value="1"/>
</dbReference>
<feature type="compositionally biased region" description="Basic and acidic residues" evidence="3">
    <location>
        <begin position="275"/>
        <end position="287"/>
    </location>
</feature>
<dbReference type="InterPro" id="IPR000582">
    <property type="entry name" value="Acyl-CoA-binding_protein"/>
</dbReference>
<dbReference type="SUPFAM" id="SSF47027">
    <property type="entry name" value="Acyl-CoA binding protein"/>
    <property type="match status" value="1"/>
</dbReference>
<reference evidence="7" key="1">
    <citation type="submission" date="2025-08" db="UniProtKB">
        <authorList>
            <consortium name="RefSeq"/>
        </authorList>
    </citation>
    <scope>IDENTIFICATION</scope>
    <source>
        <tissue evidence="7">Muscle</tissue>
    </source>
</reference>
<evidence type="ECO:0000256" key="4">
    <source>
        <dbReference type="SAM" id="Phobius"/>
    </source>
</evidence>
<dbReference type="GeneID" id="106461413"/>
<keyword evidence="2" id="KW-0175">Coiled coil</keyword>